<dbReference type="InParanoid" id="A2FT76"/>
<dbReference type="AlphaFoldDB" id="A2FT76"/>
<feature type="region of interest" description="Disordered" evidence="1">
    <location>
        <begin position="124"/>
        <end position="143"/>
    </location>
</feature>
<dbReference type="VEuPathDB" id="TrichDB:TVAG_058020"/>
<organism evidence="2 3">
    <name type="scientific">Trichomonas vaginalis (strain ATCC PRA-98 / G3)</name>
    <dbReference type="NCBI Taxonomy" id="412133"/>
    <lineage>
        <taxon>Eukaryota</taxon>
        <taxon>Metamonada</taxon>
        <taxon>Parabasalia</taxon>
        <taxon>Trichomonadida</taxon>
        <taxon>Trichomonadidae</taxon>
        <taxon>Trichomonas</taxon>
    </lineage>
</organism>
<keyword evidence="3" id="KW-1185">Reference proteome</keyword>
<name>A2FT76_TRIV3</name>
<evidence type="ECO:0000256" key="1">
    <source>
        <dbReference type="SAM" id="MobiDB-lite"/>
    </source>
</evidence>
<dbReference type="VEuPathDB" id="TrichDB:TVAGG3_0522420"/>
<dbReference type="SMR" id="A2FT76"/>
<dbReference type="EMBL" id="DS114004">
    <property type="protein sequence ID" value="EAX91887.1"/>
    <property type="molecule type" value="Genomic_DNA"/>
</dbReference>
<evidence type="ECO:0000313" key="2">
    <source>
        <dbReference type="EMBL" id="EAX91887.1"/>
    </source>
</evidence>
<gene>
    <name evidence="2" type="ORF">TVAG_058020</name>
</gene>
<dbReference type="KEGG" id="tva:4749590"/>
<protein>
    <submittedName>
        <fullName evidence="2">Uncharacterized protein</fullName>
    </submittedName>
</protein>
<sequence length="143" mass="15568">MNLLVEDLQKKIGDSATVNSLRTVTQNFLGSIQDLDKRLEEVRVQIPLLVTRKDLNEILTNLSSGSSSTDTAVGRLGYRCLLCGKPASTTGMIAESELARMLGTPPQQCNARDPKSVLLYSKDAGRQSMKQKKLAPLPPVGQQ</sequence>
<proteinExistence type="predicted"/>
<evidence type="ECO:0000313" key="3">
    <source>
        <dbReference type="Proteomes" id="UP000001542"/>
    </source>
</evidence>
<reference evidence="2" key="2">
    <citation type="journal article" date="2007" name="Science">
        <title>Draft genome sequence of the sexually transmitted pathogen Trichomonas vaginalis.</title>
        <authorList>
            <person name="Carlton J.M."/>
            <person name="Hirt R.P."/>
            <person name="Silva J.C."/>
            <person name="Delcher A.L."/>
            <person name="Schatz M."/>
            <person name="Zhao Q."/>
            <person name="Wortman J.R."/>
            <person name="Bidwell S.L."/>
            <person name="Alsmark U.C.M."/>
            <person name="Besteiro S."/>
            <person name="Sicheritz-Ponten T."/>
            <person name="Noel C.J."/>
            <person name="Dacks J.B."/>
            <person name="Foster P.G."/>
            <person name="Simillion C."/>
            <person name="Van de Peer Y."/>
            <person name="Miranda-Saavedra D."/>
            <person name="Barton G.J."/>
            <person name="Westrop G.D."/>
            <person name="Mueller S."/>
            <person name="Dessi D."/>
            <person name="Fiori P.L."/>
            <person name="Ren Q."/>
            <person name="Paulsen I."/>
            <person name="Zhang H."/>
            <person name="Bastida-Corcuera F.D."/>
            <person name="Simoes-Barbosa A."/>
            <person name="Brown M.T."/>
            <person name="Hayes R.D."/>
            <person name="Mukherjee M."/>
            <person name="Okumura C.Y."/>
            <person name="Schneider R."/>
            <person name="Smith A.J."/>
            <person name="Vanacova S."/>
            <person name="Villalvazo M."/>
            <person name="Haas B.J."/>
            <person name="Pertea M."/>
            <person name="Feldblyum T.V."/>
            <person name="Utterback T.R."/>
            <person name="Shu C.L."/>
            <person name="Osoegawa K."/>
            <person name="de Jong P.J."/>
            <person name="Hrdy I."/>
            <person name="Horvathova L."/>
            <person name="Zubacova Z."/>
            <person name="Dolezal P."/>
            <person name="Malik S.B."/>
            <person name="Logsdon J.M. Jr."/>
            <person name="Henze K."/>
            <person name="Gupta A."/>
            <person name="Wang C.C."/>
            <person name="Dunne R.L."/>
            <person name="Upcroft J.A."/>
            <person name="Upcroft P."/>
            <person name="White O."/>
            <person name="Salzberg S.L."/>
            <person name="Tang P."/>
            <person name="Chiu C.-H."/>
            <person name="Lee Y.-S."/>
            <person name="Embley T.M."/>
            <person name="Coombs G.H."/>
            <person name="Mottram J.C."/>
            <person name="Tachezy J."/>
            <person name="Fraser-Liggett C.M."/>
            <person name="Johnson P.J."/>
        </authorList>
    </citation>
    <scope>NUCLEOTIDE SEQUENCE [LARGE SCALE GENOMIC DNA]</scope>
    <source>
        <strain evidence="2">G3</strain>
    </source>
</reference>
<accession>A2FT76</accession>
<dbReference type="OrthoDB" id="10664343at2759"/>
<dbReference type="RefSeq" id="XP_001304817.1">
    <property type="nucleotide sequence ID" value="XM_001304816.1"/>
</dbReference>
<reference evidence="2" key="1">
    <citation type="submission" date="2006-10" db="EMBL/GenBank/DDBJ databases">
        <authorList>
            <person name="Amadeo P."/>
            <person name="Zhao Q."/>
            <person name="Wortman J."/>
            <person name="Fraser-Liggett C."/>
            <person name="Carlton J."/>
        </authorList>
    </citation>
    <scope>NUCLEOTIDE SEQUENCE</scope>
    <source>
        <strain evidence="2">G3</strain>
    </source>
</reference>
<dbReference type="Proteomes" id="UP000001542">
    <property type="component" value="Unassembled WGS sequence"/>
</dbReference>